<protein>
    <submittedName>
        <fullName evidence="1">Uncharacterized protein</fullName>
    </submittedName>
</protein>
<reference evidence="1" key="1">
    <citation type="submission" date="2021-02" db="EMBL/GenBank/DDBJ databases">
        <authorList>
            <person name="Nowell W R."/>
        </authorList>
    </citation>
    <scope>NUCLEOTIDE SEQUENCE</scope>
</reference>
<comment type="caution">
    <text evidence="1">The sequence shown here is derived from an EMBL/GenBank/DDBJ whole genome shotgun (WGS) entry which is preliminary data.</text>
</comment>
<dbReference type="AlphaFoldDB" id="A0A8S2WX72"/>
<gene>
    <name evidence="1" type="ORF">TMI583_LOCUS46449</name>
</gene>
<dbReference type="EMBL" id="CAJOBA010086415">
    <property type="protein sequence ID" value="CAF4465403.1"/>
    <property type="molecule type" value="Genomic_DNA"/>
</dbReference>
<sequence>NPNISTKHFVIETSAYLTALRESITDLLLKCDQTLEQIPSSLLTTTEMIKSSEISICRDPSTRKIYNEVELRYLVNEGPNQPILNHYPDNEVLKKIIKHVILLQNGIKNFH</sequence>
<evidence type="ECO:0000313" key="1">
    <source>
        <dbReference type="EMBL" id="CAF4465403.1"/>
    </source>
</evidence>
<feature type="non-terminal residue" evidence="1">
    <location>
        <position position="1"/>
    </location>
</feature>
<dbReference type="Proteomes" id="UP000682733">
    <property type="component" value="Unassembled WGS sequence"/>
</dbReference>
<accession>A0A8S2WX72</accession>
<organism evidence="1 2">
    <name type="scientific">Didymodactylos carnosus</name>
    <dbReference type="NCBI Taxonomy" id="1234261"/>
    <lineage>
        <taxon>Eukaryota</taxon>
        <taxon>Metazoa</taxon>
        <taxon>Spiralia</taxon>
        <taxon>Gnathifera</taxon>
        <taxon>Rotifera</taxon>
        <taxon>Eurotatoria</taxon>
        <taxon>Bdelloidea</taxon>
        <taxon>Philodinida</taxon>
        <taxon>Philodinidae</taxon>
        <taxon>Didymodactylos</taxon>
    </lineage>
</organism>
<evidence type="ECO:0000313" key="2">
    <source>
        <dbReference type="Proteomes" id="UP000682733"/>
    </source>
</evidence>
<proteinExistence type="predicted"/>
<name>A0A8S2WX72_9BILA</name>